<protein>
    <submittedName>
        <fullName evidence="8">Geranylgeranyl pyrophosphate synthetase</fullName>
        <ecNumber evidence="8">2.5.1.1</ecNumber>
    </submittedName>
</protein>
<dbReference type="InterPro" id="IPR053378">
    <property type="entry name" value="Prenyl_diphosphate_synthase"/>
</dbReference>
<reference evidence="8 9" key="1">
    <citation type="journal article" date="2006" name="Nat. Biotechnol.">
        <title>Genome sequence of the ubiquitous hydrocarbon-degrading marine bacterium Alcanivorax borkumensis.</title>
        <authorList>
            <person name="Schneiker S."/>
            <person name="Martins dos Santos V.A.P."/>
            <person name="Bartels D."/>
            <person name="Bekel T."/>
            <person name="Brecht M."/>
            <person name="Buhrmester J."/>
            <person name="Chernikova T.N."/>
            <person name="Denaro R."/>
            <person name="Ferrer M."/>
            <person name="Gertler C."/>
            <person name="Goesmann A."/>
            <person name="Golyshina O.V."/>
            <person name="Kaminski F."/>
            <person name="Khachane A.N."/>
            <person name="Lang S."/>
            <person name="Linke B."/>
            <person name="McHardy A.C."/>
            <person name="Meyer F."/>
            <person name="Nechitaylo T."/>
            <person name="Puehler A."/>
            <person name="Regenhardt D."/>
            <person name="Rupp O."/>
            <person name="Sabirova J.S."/>
            <person name="Selbitschka W."/>
            <person name="Yakimov M.M."/>
            <person name="Timmis K.N."/>
            <person name="Vorhoelter F.-J."/>
            <person name="Weidner S."/>
            <person name="Kaiser O."/>
            <person name="Golyshin P.N."/>
        </authorList>
    </citation>
    <scope>NUCLEOTIDE SEQUENCE [LARGE SCALE GENOMIC DNA]</scope>
    <source>
        <strain evidence="9">ATCC 700651 / DSM 11573 / NCIMB 13689 / SK2</strain>
    </source>
</reference>
<dbReference type="NCBIfam" id="NF045485">
    <property type="entry name" value="FPPsyn"/>
    <property type="match status" value="1"/>
</dbReference>
<organism evidence="8 9">
    <name type="scientific">Alcanivorax borkumensis (strain ATCC 700651 / DSM 11573 / NCIMB 13689 / SK2)</name>
    <dbReference type="NCBI Taxonomy" id="393595"/>
    <lineage>
        <taxon>Bacteria</taxon>
        <taxon>Pseudomonadati</taxon>
        <taxon>Pseudomonadota</taxon>
        <taxon>Gammaproteobacteria</taxon>
        <taxon>Oceanospirillales</taxon>
        <taxon>Alcanivoracaceae</taxon>
        <taxon>Alcanivorax</taxon>
    </lineage>
</organism>
<dbReference type="GO" id="GO:0004161">
    <property type="term" value="F:dimethylallyltranstransferase activity"/>
    <property type="evidence" value="ECO:0007669"/>
    <property type="project" value="UniProtKB-EC"/>
</dbReference>
<proteinExistence type="inferred from homology"/>
<evidence type="ECO:0000256" key="6">
    <source>
        <dbReference type="ARBA" id="ARBA00023229"/>
    </source>
</evidence>
<accession>Q0VMI5</accession>
<evidence type="ECO:0000256" key="1">
    <source>
        <dbReference type="ARBA" id="ARBA00001946"/>
    </source>
</evidence>
<dbReference type="RefSeq" id="WP_011589443.1">
    <property type="nucleotide sequence ID" value="NC_008260.1"/>
</dbReference>
<dbReference type="Pfam" id="PF00348">
    <property type="entry name" value="polyprenyl_synt"/>
    <property type="match status" value="1"/>
</dbReference>
<dbReference type="GO" id="GO:0008654">
    <property type="term" value="P:phospholipid biosynthetic process"/>
    <property type="evidence" value="ECO:0007669"/>
    <property type="project" value="UniProtKB-ARBA"/>
</dbReference>
<evidence type="ECO:0000256" key="3">
    <source>
        <dbReference type="ARBA" id="ARBA00022679"/>
    </source>
</evidence>
<dbReference type="SUPFAM" id="SSF48576">
    <property type="entry name" value="Terpenoid synthases"/>
    <property type="match status" value="1"/>
</dbReference>
<dbReference type="Proteomes" id="UP000008871">
    <property type="component" value="Chromosome"/>
</dbReference>
<keyword evidence="6" id="KW-0414">Isoprene biosynthesis</keyword>
<name>Q0VMI5_ALCBS</name>
<dbReference type="SFLD" id="SFLDS00005">
    <property type="entry name" value="Isoprenoid_Synthase_Type_I"/>
    <property type="match status" value="1"/>
</dbReference>
<dbReference type="EC" id="2.5.1.1" evidence="8"/>
<evidence type="ECO:0000256" key="5">
    <source>
        <dbReference type="ARBA" id="ARBA00022842"/>
    </source>
</evidence>
<sequence>MSSKATREFAALNQLTDTAKARLEQALDHYLPAHSAASRLSHAMRYAALSGGKRIRPLLVYGAAQLAGAPLAKADVPAVAVELIHAYSLVHDDLPAMDDDDLRRGQPTCHKAFDEATAILAGDTLHTRAFELLACHGDYRDGSRISLIQHLCQAAGVDGMAAGQMQDMLAQGQQQTVAALEEMHYLKTGRLITASLQLGYFVAEKDDPSLLANLTEFGDAIGLAFQIQDDILDVTAATEQLGKPSGSDEKLQKSTFPSLLGLEQSQQRARQLCDQAQQTLAGYGPRALPLQQLAQYIITRNH</sequence>
<evidence type="ECO:0000313" key="9">
    <source>
        <dbReference type="Proteomes" id="UP000008871"/>
    </source>
</evidence>
<evidence type="ECO:0000256" key="4">
    <source>
        <dbReference type="ARBA" id="ARBA00022723"/>
    </source>
</evidence>
<dbReference type="Gene3D" id="1.10.600.10">
    <property type="entry name" value="Farnesyl Diphosphate Synthase"/>
    <property type="match status" value="1"/>
</dbReference>
<dbReference type="InterPro" id="IPR033749">
    <property type="entry name" value="Polyprenyl_synt_CS"/>
</dbReference>
<gene>
    <name evidence="8" type="primary">ggpS</name>
    <name evidence="8" type="ordered locus">ABO_2165</name>
</gene>
<dbReference type="PROSITE" id="PS00723">
    <property type="entry name" value="POLYPRENYL_SYNTHASE_1"/>
    <property type="match status" value="1"/>
</dbReference>
<dbReference type="OrthoDB" id="9805316at2"/>
<evidence type="ECO:0000256" key="7">
    <source>
        <dbReference type="RuleBase" id="RU004466"/>
    </source>
</evidence>
<dbReference type="PROSITE" id="PS00444">
    <property type="entry name" value="POLYPRENYL_SYNTHASE_2"/>
    <property type="match status" value="1"/>
</dbReference>
<dbReference type="GO" id="GO:0016114">
    <property type="term" value="P:terpenoid biosynthetic process"/>
    <property type="evidence" value="ECO:0007669"/>
    <property type="project" value="UniProtKB-ARBA"/>
</dbReference>
<dbReference type="GO" id="GO:0046872">
    <property type="term" value="F:metal ion binding"/>
    <property type="evidence" value="ECO:0007669"/>
    <property type="project" value="UniProtKB-KW"/>
</dbReference>
<comment type="cofactor">
    <cofactor evidence="1">
        <name>Mg(2+)</name>
        <dbReference type="ChEBI" id="CHEBI:18420"/>
    </cofactor>
</comment>
<dbReference type="InterPro" id="IPR008949">
    <property type="entry name" value="Isoprenoid_synthase_dom_sf"/>
</dbReference>
<dbReference type="STRING" id="393595.ABO_2165"/>
<dbReference type="FunFam" id="1.10.600.10:FF:000001">
    <property type="entry name" value="Geranylgeranyl diphosphate synthase"/>
    <property type="match status" value="1"/>
</dbReference>
<dbReference type="EMBL" id="AM286690">
    <property type="protein sequence ID" value="CAL17613.1"/>
    <property type="molecule type" value="Genomic_DNA"/>
</dbReference>
<dbReference type="KEGG" id="abo:ABO_2165"/>
<dbReference type="AlphaFoldDB" id="Q0VMI5"/>
<dbReference type="eggNOG" id="COG0142">
    <property type="taxonomic scope" value="Bacteria"/>
</dbReference>
<evidence type="ECO:0000313" key="8">
    <source>
        <dbReference type="EMBL" id="CAL17613.1"/>
    </source>
</evidence>
<comment type="similarity">
    <text evidence="2 7">Belongs to the FPP/GGPP synthase family.</text>
</comment>
<evidence type="ECO:0000256" key="2">
    <source>
        <dbReference type="ARBA" id="ARBA00006706"/>
    </source>
</evidence>
<keyword evidence="3 7" id="KW-0808">Transferase</keyword>
<keyword evidence="9" id="KW-1185">Reference proteome</keyword>
<dbReference type="HOGENOM" id="CLU_014015_0_1_6"/>
<dbReference type="PANTHER" id="PTHR43281:SF1">
    <property type="entry name" value="FARNESYL DIPHOSPHATE SYNTHASE"/>
    <property type="match status" value="1"/>
</dbReference>
<dbReference type="InterPro" id="IPR000092">
    <property type="entry name" value="Polyprenyl_synt"/>
</dbReference>
<dbReference type="CDD" id="cd00685">
    <property type="entry name" value="Trans_IPPS_HT"/>
    <property type="match status" value="1"/>
</dbReference>
<keyword evidence="5" id="KW-0460">Magnesium</keyword>
<dbReference type="PANTHER" id="PTHR43281">
    <property type="entry name" value="FARNESYL DIPHOSPHATE SYNTHASE"/>
    <property type="match status" value="1"/>
</dbReference>
<dbReference type="SFLD" id="SFLDG01017">
    <property type="entry name" value="Polyprenyl_Transferase_Like"/>
    <property type="match status" value="1"/>
</dbReference>
<keyword evidence="4" id="KW-0479">Metal-binding</keyword>
<dbReference type="GO" id="GO:0005737">
    <property type="term" value="C:cytoplasm"/>
    <property type="evidence" value="ECO:0007669"/>
    <property type="project" value="UniProtKB-ARBA"/>
</dbReference>